<evidence type="ECO:0000313" key="2">
    <source>
        <dbReference type="Proteomes" id="UP001175226"/>
    </source>
</evidence>
<evidence type="ECO:0008006" key="3">
    <source>
        <dbReference type="Google" id="ProtNLM"/>
    </source>
</evidence>
<dbReference type="SUPFAM" id="SSF56112">
    <property type="entry name" value="Protein kinase-like (PK-like)"/>
    <property type="match status" value="1"/>
</dbReference>
<reference evidence="1" key="1">
    <citation type="submission" date="2023-06" db="EMBL/GenBank/DDBJ databases">
        <authorList>
            <consortium name="Lawrence Berkeley National Laboratory"/>
            <person name="Ahrendt S."/>
            <person name="Sahu N."/>
            <person name="Indic B."/>
            <person name="Wong-Bajracharya J."/>
            <person name="Merenyi Z."/>
            <person name="Ke H.-M."/>
            <person name="Monk M."/>
            <person name="Kocsube S."/>
            <person name="Drula E."/>
            <person name="Lipzen A."/>
            <person name="Balint B."/>
            <person name="Henrissat B."/>
            <person name="Andreopoulos B."/>
            <person name="Martin F.M."/>
            <person name="Harder C.B."/>
            <person name="Rigling D."/>
            <person name="Ford K.L."/>
            <person name="Foster G.D."/>
            <person name="Pangilinan J."/>
            <person name="Papanicolaou A."/>
            <person name="Barry K."/>
            <person name="LaButti K."/>
            <person name="Viragh M."/>
            <person name="Koriabine M."/>
            <person name="Yan M."/>
            <person name="Riley R."/>
            <person name="Champramary S."/>
            <person name="Plett K.L."/>
            <person name="Tsai I.J."/>
            <person name="Slot J."/>
            <person name="Sipos G."/>
            <person name="Plett J."/>
            <person name="Nagy L.G."/>
            <person name="Grigoriev I.V."/>
        </authorList>
    </citation>
    <scope>NUCLEOTIDE SEQUENCE</scope>
    <source>
        <strain evidence="1">FPL87.14</strain>
    </source>
</reference>
<organism evidence="1 2">
    <name type="scientific">Armillaria borealis</name>
    <dbReference type="NCBI Taxonomy" id="47425"/>
    <lineage>
        <taxon>Eukaryota</taxon>
        <taxon>Fungi</taxon>
        <taxon>Dikarya</taxon>
        <taxon>Basidiomycota</taxon>
        <taxon>Agaricomycotina</taxon>
        <taxon>Agaricomycetes</taxon>
        <taxon>Agaricomycetidae</taxon>
        <taxon>Agaricales</taxon>
        <taxon>Marasmiineae</taxon>
        <taxon>Physalacriaceae</taxon>
        <taxon>Armillaria</taxon>
    </lineage>
</organism>
<dbReference type="InterPro" id="IPR011009">
    <property type="entry name" value="Kinase-like_dom_sf"/>
</dbReference>
<protein>
    <recommendedName>
        <fullName evidence="3">Protein kinase domain-containing protein</fullName>
    </recommendedName>
</protein>
<proteinExistence type="predicted"/>
<gene>
    <name evidence="1" type="ORF">EV421DRAFT_2038690</name>
</gene>
<name>A0AA39J9E1_9AGAR</name>
<accession>A0AA39J9E1</accession>
<dbReference type="EMBL" id="JAUEPT010000054">
    <property type="protein sequence ID" value="KAK0436618.1"/>
    <property type="molecule type" value="Genomic_DNA"/>
</dbReference>
<dbReference type="Proteomes" id="UP001175226">
    <property type="component" value="Unassembled WGS sequence"/>
</dbReference>
<dbReference type="AlphaFoldDB" id="A0AA39J9E1"/>
<sequence length="312" mass="35764">MSEPLPDMTPEDPKVIYVPGASYPLYTVQIPDFPEGDKWCGHNKQSLKRQRTDGVYALCLADRIHLPPSPSESLTITLSQNLCGGIREHVTHVWTATSSNATVVAKFYDPLYFRDSYDNTDPLRLAAWSAASEVRAYEKLQSLQGTCIPRCLGLYATAFPQQEGRTVYVLLLEHVTGKDLRYLCEEADEKEKIVADYLCDKHHDVIFSTIFRLAMDFIELGIFQRDLAPRNIIVRPPARRGPFCSIERCPARHEIDADDVQAVMVDLERVMFNDPNDQSLIDRYRRVFVDTARRKYLSGWFRNICEYPQPKP</sequence>
<evidence type="ECO:0000313" key="1">
    <source>
        <dbReference type="EMBL" id="KAK0436618.1"/>
    </source>
</evidence>
<comment type="caution">
    <text evidence="1">The sequence shown here is derived from an EMBL/GenBank/DDBJ whole genome shotgun (WGS) entry which is preliminary data.</text>
</comment>
<keyword evidence="2" id="KW-1185">Reference proteome</keyword>